<dbReference type="InterPro" id="IPR028098">
    <property type="entry name" value="Glyco_trans_4-like_N"/>
</dbReference>
<dbReference type="PANTHER" id="PTHR45947:SF3">
    <property type="entry name" value="SULFOQUINOVOSYL TRANSFERASE SQD2"/>
    <property type="match status" value="1"/>
</dbReference>
<keyword evidence="4" id="KW-0328">Glycosyltransferase</keyword>
<evidence type="ECO:0000259" key="2">
    <source>
        <dbReference type="Pfam" id="PF00534"/>
    </source>
</evidence>
<dbReference type="Pfam" id="PF13439">
    <property type="entry name" value="Glyco_transf_4"/>
    <property type="match status" value="1"/>
</dbReference>
<feature type="domain" description="Glycosyltransferase subfamily 4-like N-terminal" evidence="3">
    <location>
        <begin position="18"/>
        <end position="190"/>
    </location>
</feature>
<organism evidence="4 5">
    <name type="scientific">Bacillus rhizoplanae</name>
    <dbReference type="NCBI Taxonomy" id="2880966"/>
    <lineage>
        <taxon>Bacteria</taxon>
        <taxon>Bacillati</taxon>
        <taxon>Bacillota</taxon>
        <taxon>Bacilli</taxon>
        <taxon>Bacillales</taxon>
        <taxon>Bacillaceae</taxon>
        <taxon>Bacillus</taxon>
    </lineage>
</organism>
<evidence type="ECO:0000313" key="4">
    <source>
        <dbReference type="EMBL" id="CAG9612772.1"/>
    </source>
</evidence>
<protein>
    <submittedName>
        <fullName evidence="4">Glycogen synthase</fullName>
        <ecNumber evidence="4">2.4.1.11</ecNumber>
    </submittedName>
</protein>
<dbReference type="Gene3D" id="3.40.50.2000">
    <property type="entry name" value="Glycogen Phosphorylase B"/>
    <property type="match status" value="2"/>
</dbReference>
<keyword evidence="5" id="KW-1185">Reference proteome</keyword>
<proteinExistence type="inferred from homology"/>
<dbReference type="Pfam" id="PF00534">
    <property type="entry name" value="Glycos_transf_1"/>
    <property type="match status" value="1"/>
</dbReference>
<dbReference type="InterPro" id="IPR050194">
    <property type="entry name" value="Glycosyltransferase_grp1"/>
</dbReference>
<keyword evidence="4" id="KW-0808">Transferase</keyword>
<dbReference type="GO" id="GO:0004373">
    <property type="term" value="F:alpha-1,4-glucan glucosyltransferase (UDP-glucose donor) activity"/>
    <property type="evidence" value="ECO:0007669"/>
    <property type="project" value="UniProtKB-EC"/>
</dbReference>
<evidence type="ECO:0000313" key="5">
    <source>
        <dbReference type="Proteomes" id="UP000789423"/>
    </source>
</evidence>
<gene>
    <name evidence="4" type="ORF">BACCIP111899_01950</name>
</gene>
<reference evidence="4 5" key="1">
    <citation type="submission" date="2021-10" db="EMBL/GenBank/DDBJ databases">
        <authorList>
            <person name="Criscuolo A."/>
        </authorList>
    </citation>
    <scope>NUCLEOTIDE SEQUENCE [LARGE SCALE GENOMIC DNA]</scope>
    <source>
        <strain evidence="5">CIP 111899</strain>
    </source>
</reference>
<name>A0ABM8YAL4_9BACI</name>
<dbReference type="InterPro" id="IPR001296">
    <property type="entry name" value="Glyco_trans_1"/>
</dbReference>
<feature type="domain" description="Glycosyl transferase family 1" evidence="2">
    <location>
        <begin position="209"/>
        <end position="366"/>
    </location>
</feature>
<dbReference type="PANTHER" id="PTHR45947">
    <property type="entry name" value="SULFOQUINOVOSYL TRANSFERASE SQD2"/>
    <property type="match status" value="1"/>
</dbReference>
<evidence type="ECO:0000256" key="1">
    <source>
        <dbReference type="ARBA" id="ARBA00009481"/>
    </source>
</evidence>
<comment type="caution">
    <text evidence="4">The sequence shown here is derived from an EMBL/GenBank/DDBJ whole genome shotgun (WGS) entry which is preliminary data.</text>
</comment>
<evidence type="ECO:0000259" key="3">
    <source>
        <dbReference type="Pfam" id="PF13439"/>
    </source>
</evidence>
<comment type="similarity">
    <text evidence="1">Belongs to the glycosyltransferase group 1 family. Glycosyltransferase 4 subfamily.</text>
</comment>
<sequence length="396" mass="45485">MEPLHILMLAWEYPPMMVGGLGRHVYELSRALAHNGHYVHVVTVHEEHCTTYEKVHDVHVHRVSVEDREKYHFYEWIAQLNKSMFAYTQELCKCYTFDVIHAHDWLVAICAMELKKQQHLSLVTTIHATEHGRNGGIYTSLQWKIHMHEKELVKESNVVIVCSQFMKDEVVRDFEMNGEDVIVHPNGIDRHFFHAVTPSLEITKRYNLAERLVIFSIGRIVNEKGFYTIIEAAPQIIKLYPQVLFIIAGQGPMLEQYRAVVQGRGLQHSIFFLGHITEEEQRAFLQKCDVLLIPSLYEPFGIVALEGMLAKRPVLVSRVGGLQEIIIDGVNGFQMKSGCSQNLSEKLIFIIEQREFAQCAANKGYEDVLVHYNWGEIARATAHTYEKAVQHHKCGG</sequence>
<dbReference type="CDD" id="cd03801">
    <property type="entry name" value="GT4_PimA-like"/>
    <property type="match status" value="1"/>
</dbReference>
<dbReference type="EMBL" id="CAKJTI010000007">
    <property type="protein sequence ID" value="CAG9612772.1"/>
    <property type="molecule type" value="Genomic_DNA"/>
</dbReference>
<accession>A0ABM8YAL4</accession>
<dbReference type="EC" id="2.4.1.11" evidence="4"/>
<dbReference type="RefSeq" id="WP_230574893.1">
    <property type="nucleotide sequence ID" value="NZ_CAKJTI010000007.1"/>
</dbReference>
<dbReference type="Proteomes" id="UP000789423">
    <property type="component" value="Unassembled WGS sequence"/>
</dbReference>
<dbReference type="SUPFAM" id="SSF53756">
    <property type="entry name" value="UDP-Glycosyltransferase/glycogen phosphorylase"/>
    <property type="match status" value="1"/>
</dbReference>